<reference evidence="1 2" key="1">
    <citation type="journal article" date="2020" name="Microbiol. Resour. Announc.">
        <title>Complete Genome Sequence of Salmonella enterica Siphophage Shemara.</title>
        <authorList>
            <person name="Chung M."/>
            <person name="Xie Y."/>
            <person name="Newkirk H."/>
            <person name="Liu M."/>
            <person name="Gill J.J."/>
            <person name="Ramsey J."/>
        </authorList>
    </citation>
    <scope>NUCLEOTIDE SEQUENCE [LARGE SCALE GENOMIC DNA]</scope>
</reference>
<proteinExistence type="predicted"/>
<organism evidence="1 2">
    <name type="scientific">Salmonella phage Shemara</name>
    <dbReference type="NCBI Taxonomy" id="2596714"/>
    <lineage>
        <taxon>Viruses</taxon>
        <taxon>Duplodnaviria</taxon>
        <taxon>Heunggongvirae</taxon>
        <taxon>Uroviricota</taxon>
        <taxon>Caudoviricetes</taxon>
        <taxon>Sarkviridae</taxon>
        <taxon>Guernseyvirinae</taxon>
        <taxon>Cornellvirus</taxon>
        <taxon>Cornellvirus shemara</taxon>
    </lineage>
</organism>
<dbReference type="EMBL" id="MN070121">
    <property type="protein sequence ID" value="QEA10366.1"/>
    <property type="molecule type" value="Genomic_DNA"/>
</dbReference>
<sequence length="66" mass="7831">MRLTPKEPEPRKRCIQCRKRCIQCRERLPLSAFHKSSVASIDGYRNICKSCRRATEAARIREKRNK</sequence>
<keyword evidence="2" id="KW-1185">Reference proteome</keyword>
<name>A0A5B8RMV2_9CAUD</name>
<protein>
    <submittedName>
        <fullName evidence="1">Uncharacterized protein</fullName>
    </submittedName>
</protein>
<gene>
    <name evidence="1" type="ORF">CPT_Shemara_037</name>
</gene>
<evidence type="ECO:0000313" key="2">
    <source>
        <dbReference type="Proteomes" id="UP000321671"/>
    </source>
</evidence>
<accession>A0A5B8RMV2</accession>
<evidence type="ECO:0000313" key="1">
    <source>
        <dbReference type="EMBL" id="QEA10366.1"/>
    </source>
</evidence>
<dbReference type="Proteomes" id="UP000321671">
    <property type="component" value="Segment"/>
</dbReference>